<evidence type="ECO:0000256" key="8">
    <source>
        <dbReference type="SAM" id="Coils"/>
    </source>
</evidence>
<keyword evidence="6" id="KW-0653">Protein transport</keyword>
<protein>
    <recommendedName>
        <fullName evidence="3">Flagellar assembly protein FliH</fullName>
    </recommendedName>
</protein>
<comment type="similarity">
    <text evidence="2">Belongs to the FliH family.</text>
</comment>
<feature type="coiled-coil region" evidence="8">
    <location>
        <begin position="35"/>
        <end position="103"/>
    </location>
</feature>
<keyword evidence="5" id="KW-1005">Bacterial flagellum biogenesis</keyword>
<comment type="function">
    <text evidence="1">Needed for flagellar regrowth and assembly.</text>
</comment>
<evidence type="ECO:0000256" key="7">
    <source>
        <dbReference type="ARBA" id="ARBA00023225"/>
    </source>
</evidence>
<dbReference type="GO" id="GO:0044781">
    <property type="term" value="P:bacterial-type flagellum organization"/>
    <property type="evidence" value="ECO:0007669"/>
    <property type="project" value="UniProtKB-KW"/>
</dbReference>
<evidence type="ECO:0000256" key="3">
    <source>
        <dbReference type="ARBA" id="ARBA00016507"/>
    </source>
</evidence>
<dbReference type="InterPro" id="IPR018035">
    <property type="entry name" value="Flagellar_FliH/T3SS_HrpE"/>
</dbReference>
<dbReference type="GO" id="GO:0015031">
    <property type="term" value="P:protein transport"/>
    <property type="evidence" value="ECO:0007669"/>
    <property type="project" value="UniProtKB-KW"/>
</dbReference>
<keyword evidence="8" id="KW-0175">Coiled coil</keyword>
<dbReference type="GO" id="GO:0005829">
    <property type="term" value="C:cytosol"/>
    <property type="evidence" value="ECO:0007669"/>
    <property type="project" value="TreeGrafter"/>
</dbReference>
<dbReference type="RefSeq" id="WP_147648541.1">
    <property type="nucleotide sequence ID" value="NZ_CP042806.1"/>
</dbReference>
<dbReference type="PANTHER" id="PTHR34982">
    <property type="entry name" value="YOP PROTEINS TRANSLOCATION PROTEIN L"/>
    <property type="match status" value="1"/>
</dbReference>
<organism evidence="10 11">
    <name type="scientific">Terriglobus albidus</name>
    <dbReference type="NCBI Taxonomy" id="1592106"/>
    <lineage>
        <taxon>Bacteria</taxon>
        <taxon>Pseudomonadati</taxon>
        <taxon>Acidobacteriota</taxon>
        <taxon>Terriglobia</taxon>
        <taxon>Terriglobales</taxon>
        <taxon>Acidobacteriaceae</taxon>
        <taxon>Terriglobus</taxon>
    </lineage>
</organism>
<dbReference type="AlphaFoldDB" id="A0A5B9EB08"/>
<evidence type="ECO:0000313" key="11">
    <source>
        <dbReference type="Proteomes" id="UP000321820"/>
    </source>
</evidence>
<evidence type="ECO:0000256" key="2">
    <source>
        <dbReference type="ARBA" id="ARBA00006602"/>
    </source>
</evidence>
<reference evidence="10 11" key="1">
    <citation type="submission" date="2019-08" db="EMBL/GenBank/DDBJ databases">
        <title>Complete genome sequence of Terriglobus albidus strain ORNL.</title>
        <authorList>
            <person name="Podar M."/>
        </authorList>
    </citation>
    <scope>NUCLEOTIDE SEQUENCE [LARGE SCALE GENOMIC DNA]</scope>
    <source>
        <strain evidence="10 11">ORNL</strain>
    </source>
</reference>
<name>A0A5B9EB08_9BACT</name>
<dbReference type="PANTHER" id="PTHR34982:SF1">
    <property type="entry name" value="FLAGELLAR ASSEMBLY PROTEIN FLIH"/>
    <property type="match status" value="1"/>
</dbReference>
<feature type="domain" description="Flagellar assembly protein FliH/Type III secretion system HrpE" evidence="9">
    <location>
        <begin position="86"/>
        <end position="205"/>
    </location>
</feature>
<proteinExistence type="inferred from homology"/>
<evidence type="ECO:0000259" key="9">
    <source>
        <dbReference type="Pfam" id="PF02108"/>
    </source>
</evidence>
<dbReference type="Pfam" id="PF02108">
    <property type="entry name" value="FliH"/>
    <property type="match status" value="1"/>
</dbReference>
<evidence type="ECO:0000313" key="10">
    <source>
        <dbReference type="EMBL" id="QEE29348.1"/>
    </source>
</evidence>
<dbReference type="InterPro" id="IPR051472">
    <property type="entry name" value="T3SS_Stator/FliH"/>
</dbReference>
<dbReference type="Proteomes" id="UP000321820">
    <property type="component" value="Chromosome"/>
</dbReference>
<accession>A0A5B9EB08</accession>
<evidence type="ECO:0000256" key="4">
    <source>
        <dbReference type="ARBA" id="ARBA00022448"/>
    </source>
</evidence>
<dbReference type="KEGG" id="talb:FTW19_15920"/>
<evidence type="ECO:0000256" key="1">
    <source>
        <dbReference type="ARBA" id="ARBA00003041"/>
    </source>
</evidence>
<evidence type="ECO:0000256" key="5">
    <source>
        <dbReference type="ARBA" id="ARBA00022795"/>
    </source>
</evidence>
<sequence length="219" mass="24313">MTFPLESTGRDHSVGPLRFRSHGRLGREVQAAEAEEDLTAELESLRAALFQAEQQRIADVSLAREQGAKQARAAMEEEAEEQRAEARREISDAIEAFEAERKRYFADAEAEVVKLALALARRILNREAKLDPLMLRGVVRVAVEQMTSEDEVRLRVPRADVAAWTDILQGEDVQVEGDGVMQPGSCELYTKCGSVDLGVEAQLSEIETSFCELLGKRPS</sequence>
<evidence type="ECO:0000256" key="6">
    <source>
        <dbReference type="ARBA" id="ARBA00022927"/>
    </source>
</evidence>
<keyword evidence="11" id="KW-1185">Reference proteome</keyword>
<dbReference type="EMBL" id="CP042806">
    <property type="protein sequence ID" value="QEE29348.1"/>
    <property type="molecule type" value="Genomic_DNA"/>
</dbReference>
<keyword evidence="7" id="KW-1006">Bacterial flagellum protein export</keyword>
<gene>
    <name evidence="10" type="ORF">FTW19_15920</name>
</gene>
<dbReference type="OrthoDB" id="122610at2"/>
<keyword evidence="4" id="KW-0813">Transport</keyword>